<accession>A0A1M4EB42</accession>
<keyword evidence="1" id="KW-0472">Membrane</keyword>
<protein>
    <submittedName>
        <fullName evidence="2">Uncharacterized protein</fullName>
    </submittedName>
</protein>
<evidence type="ECO:0000256" key="1">
    <source>
        <dbReference type="SAM" id="Phobius"/>
    </source>
</evidence>
<dbReference type="EMBL" id="LT559118">
    <property type="protein sequence ID" value="SBO95952.1"/>
    <property type="molecule type" value="Genomic_DNA"/>
</dbReference>
<sequence>MALSTGGAPSWQAAPAGALLLPAFLLAGLGLFCLFGHRTPL</sequence>
<gene>
    <name evidence="2" type="ORF">BN4615_P5468</name>
</gene>
<proteinExistence type="predicted"/>
<keyword evidence="1" id="KW-1133">Transmembrane helix</keyword>
<dbReference type="RefSeq" id="WP_263657513.1">
    <property type="nucleotide sequence ID" value="NZ_CP084058.1"/>
</dbReference>
<dbReference type="AlphaFoldDB" id="A0A1M4EB42"/>
<organism evidence="2">
    <name type="scientific">Nonomuraea gerenzanensis</name>
    <dbReference type="NCBI Taxonomy" id="93944"/>
    <lineage>
        <taxon>Bacteria</taxon>
        <taxon>Bacillati</taxon>
        <taxon>Actinomycetota</taxon>
        <taxon>Actinomycetes</taxon>
        <taxon>Streptosporangiales</taxon>
        <taxon>Streptosporangiaceae</taxon>
        <taxon>Nonomuraea</taxon>
    </lineage>
</organism>
<reference evidence="2" key="1">
    <citation type="submission" date="2016-04" db="EMBL/GenBank/DDBJ databases">
        <authorList>
            <person name="Evans L.H."/>
            <person name="Alamgir A."/>
            <person name="Owens N."/>
            <person name="Weber N.D."/>
            <person name="Virtaneva K."/>
            <person name="Barbian K."/>
            <person name="Babar A."/>
            <person name="Rosenke K."/>
        </authorList>
    </citation>
    <scope>NUCLEOTIDE SEQUENCE</scope>
    <source>
        <strain evidence="2">Nono1</strain>
    </source>
</reference>
<feature type="transmembrane region" description="Helical" evidence="1">
    <location>
        <begin position="12"/>
        <end position="35"/>
    </location>
</feature>
<name>A0A1M4EB42_9ACTN</name>
<keyword evidence="1" id="KW-0812">Transmembrane</keyword>
<evidence type="ECO:0000313" key="2">
    <source>
        <dbReference type="EMBL" id="SBO95952.1"/>
    </source>
</evidence>